<reference evidence="2 3" key="1">
    <citation type="journal article" date="2019" name="Sci. Rep.">
        <title>A multi-omics analysis of the grapevine pathogen Lasiodiplodia theobromae reveals that temperature affects the expression of virulence- and pathogenicity-related genes.</title>
        <authorList>
            <person name="Felix C."/>
            <person name="Meneses R."/>
            <person name="Goncalves M.F.M."/>
            <person name="Tilleman L."/>
            <person name="Duarte A.S."/>
            <person name="Jorrin-Novo J.V."/>
            <person name="Van de Peer Y."/>
            <person name="Deforce D."/>
            <person name="Van Nieuwerburgh F."/>
            <person name="Esteves A.C."/>
            <person name="Alves A."/>
        </authorList>
    </citation>
    <scope>NUCLEOTIDE SEQUENCE [LARGE SCALE GENOMIC DNA]</scope>
    <source>
        <strain evidence="2 3">LA-SOL3</strain>
    </source>
</reference>
<keyword evidence="3" id="KW-1185">Reference proteome</keyword>
<gene>
    <name evidence="2" type="ORF">DBV05_g5105</name>
</gene>
<evidence type="ECO:0000256" key="1">
    <source>
        <dbReference type="SAM" id="SignalP"/>
    </source>
</evidence>
<organism evidence="2 3">
    <name type="scientific">Lasiodiplodia theobromae</name>
    <dbReference type="NCBI Taxonomy" id="45133"/>
    <lineage>
        <taxon>Eukaryota</taxon>
        <taxon>Fungi</taxon>
        <taxon>Dikarya</taxon>
        <taxon>Ascomycota</taxon>
        <taxon>Pezizomycotina</taxon>
        <taxon>Dothideomycetes</taxon>
        <taxon>Dothideomycetes incertae sedis</taxon>
        <taxon>Botryosphaeriales</taxon>
        <taxon>Botryosphaeriaceae</taxon>
        <taxon>Lasiodiplodia</taxon>
    </lineage>
</organism>
<proteinExistence type="predicted"/>
<protein>
    <submittedName>
        <fullName evidence="2">Uncharacterized protein</fullName>
    </submittedName>
</protein>
<comment type="caution">
    <text evidence="2">The sequence shown here is derived from an EMBL/GenBank/DDBJ whole genome shotgun (WGS) entry which is preliminary data.</text>
</comment>
<accession>A0A5N5DEQ0</accession>
<dbReference type="Proteomes" id="UP000325902">
    <property type="component" value="Unassembled WGS sequence"/>
</dbReference>
<feature type="chain" id="PRO_5024976271" evidence="1">
    <location>
        <begin position="16"/>
        <end position="185"/>
    </location>
</feature>
<dbReference type="OrthoDB" id="10305228at2759"/>
<dbReference type="AlphaFoldDB" id="A0A5N5DEQ0"/>
<evidence type="ECO:0000313" key="2">
    <source>
        <dbReference type="EMBL" id="KAB2576326.1"/>
    </source>
</evidence>
<keyword evidence="1" id="KW-0732">Signal</keyword>
<name>A0A5N5DEQ0_9PEZI</name>
<sequence length="185" mass="19652">MRFTTTLAFTGLASAAAVLQPRATTYKIIVDTSICEDNRDYKPQITGTGAYAGVDHVDPTMLDGYGWTDIRPGDPIFWSFDVPADYTGHVWLYDTTKGSIPADGLAVYGLDIEIYNSPTADKPNKAALKALGDAAQDVRPGPLRTAAFDSQNGEGNNDWVSSTDGGFVSSTIAGDGISVVYCGNI</sequence>
<evidence type="ECO:0000313" key="3">
    <source>
        <dbReference type="Proteomes" id="UP000325902"/>
    </source>
</evidence>
<dbReference type="EMBL" id="VCHE01000025">
    <property type="protein sequence ID" value="KAB2576326.1"/>
    <property type="molecule type" value="Genomic_DNA"/>
</dbReference>
<feature type="signal peptide" evidence="1">
    <location>
        <begin position="1"/>
        <end position="15"/>
    </location>
</feature>